<dbReference type="EMBL" id="KQ761906">
    <property type="protein sequence ID" value="OAD56466.1"/>
    <property type="molecule type" value="Genomic_DNA"/>
</dbReference>
<reference evidence="1 2" key="1">
    <citation type="submission" date="2015-07" db="EMBL/GenBank/DDBJ databases">
        <title>The genome of Eufriesea mexicana.</title>
        <authorList>
            <person name="Pan H."/>
            <person name="Kapheim K."/>
        </authorList>
    </citation>
    <scope>NUCLEOTIDE SEQUENCE [LARGE SCALE GENOMIC DNA]</scope>
    <source>
        <strain evidence="1">0111107269</strain>
        <tissue evidence="1">Whole body</tissue>
    </source>
</reference>
<keyword evidence="2" id="KW-1185">Reference proteome</keyword>
<evidence type="ECO:0000313" key="2">
    <source>
        <dbReference type="Proteomes" id="UP000250275"/>
    </source>
</evidence>
<evidence type="ECO:0000313" key="1">
    <source>
        <dbReference type="EMBL" id="OAD56466.1"/>
    </source>
</evidence>
<protein>
    <submittedName>
        <fullName evidence="1">Uncharacterized protein</fullName>
    </submittedName>
</protein>
<name>A0A310SKH9_9HYME</name>
<organism evidence="1 2">
    <name type="scientific">Eufriesea mexicana</name>
    <dbReference type="NCBI Taxonomy" id="516756"/>
    <lineage>
        <taxon>Eukaryota</taxon>
        <taxon>Metazoa</taxon>
        <taxon>Ecdysozoa</taxon>
        <taxon>Arthropoda</taxon>
        <taxon>Hexapoda</taxon>
        <taxon>Insecta</taxon>
        <taxon>Pterygota</taxon>
        <taxon>Neoptera</taxon>
        <taxon>Endopterygota</taxon>
        <taxon>Hymenoptera</taxon>
        <taxon>Apocrita</taxon>
        <taxon>Aculeata</taxon>
        <taxon>Apoidea</taxon>
        <taxon>Anthophila</taxon>
        <taxon>Apidae</taxon>
        <taxon>Eufriesea</taxon>
    </lineage>
</organism>
<dbReference type="AlphaFoldDB" id="A0A310SKH9"/>
<gene>
    <name evidence="1" type="ORF">WN48_03364</name>
</gene>
<accession>A0A310SKH9</accession>
<sequence length="51" mass="6011">MKNKSTHVMHAKSHLTNDRYQSSYVWNNNKQEDQRCSNVLTFCRKVAGRVV</sequence>
<dbReference type="Proteomes" id="UP000250275">
    <property type="component" value="Unassembled WGS sequence"/>
</dbReference>
<proteinExistence type="predicted"/>